<dbReference type="Gene3D" id="3.20.20.220">
    <property type="match status" value="2"/>
</dbReference>
<dbReference type="GO" id="GO:0009086">
    <property type="term" value="P:methionine biosynthetic process"/>
    <property type="evidence" value="ECO:0007669"/>
    <property type="project" value="TreeGrafter"/>
</dbReference>
<keyword evidence="4" id="KW-0285">Flavoprotein</keyword>
<dbReference type="Proteomes" id="UP000673691">
    <property type="component" value="Unassembled WGS sequence"/>
</dbReference>
<evidence type="ECO:0000256" key="7">
    <source>
        <dbReference type="RuleBase" id="RU004254"/>
    </source>
</evidence>
<evidence type="ECO:0000256" key="5">
    <source>
        <dbReference type="ARBA" id="ARBA00022827"/>
    </source>
</evidence>
<keyword evidence="5" id="KW-0274">FAD</keyword>
<comment type="pathway">
    <text evidence="2 7">One-carbon metabolism; tetrahydrofolate interconversion.</text>
</comment>
<dbReference type="InterPro" id="IPR029041">
    <property type="entry name" value="FAD-linked_oxidoreductase-like"/>
</dbReference>
<evidence type="ECO:0000256" key="4">
    <source>
        <dbReference type="ARBA" id="ARBA00022630"/>
    </source>
</evidence>
<dbReference type="AlphaFoldDB" id="A0A8H7ZLW0"/>
<dbReference type="GO" id="GO:0005829">
    <property type="term" value="C:cytosol"/>
    <property type="evidence" value="ECO:0007669"/>
    <property type="project" value="TreeGrafter"/>
</dbReference>
<name>A0A8H7ZLW0_9FUNG</name>
<dbReference type="UniPathway" id="UPA00193"/>
<feature type="region of interest" description="Disordered" evidence="8">
    <location>
        <begin position="346"/>
        <end position="372"/>
    </location>
</feature>
<dbReference type="PANTHER" id="PTHR45754">
    <property type="entry name" value="METHYLENETETRAHYDROFOLATE REDUCTASE"/>
    <property type="match status" value="1"/>
</dbReference>
<evidence type="ECO:0000313" key="10">
    <source>
        <dbReference type="Proteomes" id="UP000673691"/>
    </source>
</evidence>
<organism evidence="9 10">
    <name type="scientific">Olpidium bornovanus</name>
    <dbReference type="NCBI Taxonomy" id="278681"/>
    <lineage>
        <taxon>Eukaryota</taxon>
        <taxon>Fungi</taxon>
        <taxon>Fungi incertae sedis</taxon>
        <taxon>Olpidiomycota</taxon>
        <taxon>Olpidiomycotina</taxon>
        <taxon>Olpidiomycetes</taxon>
        <taxon>Olpidiales</taxon>
        <taxon>Olpidiaceae</taxon>
        <taxon>Olpidium</taxon>
    </lineage>
</organism>
<comment type="similarity">
    <text evidence="3">Belongs to the methylenetetrahydrofolate reductase family.</text>
</comment>
<reference evidence="9 10" key="1">
    <citation type="journal article" name="Sci. Rep.">
        <title>Genome-scale phylogenetic analyses confirm Olpidium as the closest living zoosporic fungus to the non-flagellated, terrestrial fungi.</title>
        <authorList>
            <person name="Chang Y."/>
            <person name="Rochon D."/>
            <person name="Sekimoto S."/>
            <person name="Wang Y."/>
            <person name="Chovatia M."/>
            <person name="Sandor L."/>
            <person name="Salamov A."/>
            <person name="Grigoriev I.V."/>
            <person name="Stajich J.E."/>
            <person name="Spatafora J.W."/>
        </authorList>
    </citation>
    <scope>NUCLEOTIDE SEQUENCE [LARGE SCALE GENOMIC DNA]</scope>
    <source>
        <strain evidence="9">S191</strain>
    </source>
</reference>
<keyword evidence="6" id="KW-0560">Oxidoreductase</keyword>
<gene>
    <name evidence="9" type="ORF">BJ554DRAFT_5132</name>
</gene>
<sequence length="372" mass="41682">MERMARLGPSFISVTWPATGSDTAAAIKTVELCATAAQEFGLVPCCHLTCTNTRRETINAALDDMKRSGVRNIFALRGDPPRDAEHWEPTDASFRYAVDLVRHVRKRHGSYFCVGVAAYPEGHPDNDRPQDELQRLKEKVDAGADFIITQFYFDVDAFIKWVKAVRDAGKITVKLTTEHGIWRAASAGCDFLFQHSLIAAPVLACQTSHICIRHHRSCHCRDHANSRLRVFQNVDPPYKSCAFTVARFSTLQILHLQQYDDAAIKTFGVTCAASIVSCLCEAGVQGFHLSTLNLEWSVRRILLETGYIEEVRIRTDFVKPTSNVTTLAEKTRESVVRGLFGPHPQSPELWDDFPNGRFGDSRSPGEKLQRFG</sequence>
<comment type="cofactor">
    <cofactor evidence="1">
        <name>FAD</name>
        <dbReference type="ChEBI" id="CHEBI:57692"/>
    </cofactor>
</comment>
<proteinExistence type="inferred from homology"/>
<dbReference type="GO" id="GO:0035999">
    <property type="term" value="P:tetrahydrofolate interconversion"/>
    <property type="evidence" value="ECO:0007669"/>
    <property type="project" value="UniProtKB-UniPathway"/>
</dbReference>
<dbReference type="Pfam" id="PF02219">
    <property type="entry name" value="MTHFR"/>
    <property type="match status" value="2"/>
</dbReference>
<dbReference type="GO" id="GO:0071949">
    <property type="term" value="F:FAD binding"/>
    <property type="evidence" value="ECO:0007669"/>
    <property type="project" value="TreeGrafter"/>
</dbReference>
<dbReference type="InterPro" id="IPR003171">
    <property type="entry name" value="Mehydrof_redctse-like"/>
</dbReference>
<protein>
    <submittedName>
        <fullName evidence="9">Methylenetetrahydrofolate reductase-domain-containing protein</fullName>
    </submittedName>
</protein>
<evidence type="ECO:0000256" key="6">
    <source>
        <dbReference type="ARBA" id="ARBA00023002"/>
    </source>
</evidence>
<dbReference type="CDD" id="cd00537">
    <property type="entry name" value="MTHFR"/>
    <property type="match status" value="1"/>
</dbReference>
<dbReference type="PANTHER" id="PTHR45754:SF1">
    <property type="entry name" value="METHYLENETETRAHYDROFOLATE REDUCTASE 1"/>
    <property type="match status" value="1"/>
</dbReference>
<comment type="caution">
    <text evidence="9">The sequence shown here is derived from an EMBL/GenBank/DDBJ whole genome shotgun (WGS) entry which is preliminary data.</text>
</comment>
<dbReference type="OrthoDB" id="16284at2759"/>
<keyword evidence="10" id="KW-1185">Reference proteome</keyword>
<evidence type="ECO:0000256" key="8">
    <source>
        <dbReference type="SAM" id="MobiDB-lite"/>
    </source>
</evidence>
<evidence type="ECO:0000256" key="3">
    <source>
        <dbReference type="ARBA" id="ARBA00006743"/>
    </source>
</evidence>
<dbReference type="EMBL" id="JAEFCI010013365">
    <property type="protein sequence ID" value="KAG5455449.1"/>
    <property type="molecule type" value="Genomic_DNA"/>
</dbReference>
<accession>A0A8H7ZLW0</accession>
<dbReference type="GO" id="GO:0004489">
    <property type="term" value="F:methylenetetrahydrofolate reductase [NAD(P)H] activity"/>
    <property type="evidence" value="ECO:0007669"/>
    <property type="project" value="InterPro"/>
</dbReference>
<feature type="compositionally biased region" description="Basic and acidic residues" evidence="8">
    <location>
        <begin position="359"/>
        <end position="372"/>
    </location>
</feature>
<dbReference type="SUPFAM" id="SSF51730">
    <property type="entry name" value="FAD-linked oxidoreductase"/>
    <property type="match status" value="1"/>
</dbReference>
<evidence type="ECO:0000256" key="2">
    <source>
        <dbReference type="ARBA" id="ARBA00004777"/>
    </source>
</evidence>
<evidence type="ECO:0000256" key="1">
    <source>
        <dbReference type="ARBA" id="ARBA00001974"/>
    </source>
</evidence>
<evidence type="ECO:0000313" key="9">
    <source>
        <dbReference type="EMBL" id="KAG5455449.1"/>
    </source>
</evidence>